<dbReference type="AlphaFoldDB" id="A0A9W9KEC1"/>
<feature type="region of interest" description="Disordered" evidence="1">
    <location>
        <begin position="153"/>
        <end position="178"/>
    </location>
</feature>
<dbReference type="GeneID" id="81355397"/>
<accession>A0A9W9KEC1</accession>
<evidence type="ECO:0000256" key="1">
    <source>
        <dbReference type="SAM" id="MobiDB-lite"/>
    </source>
</evidence>
<comment type="caution">
    <text evidence="2">The sequence shown here is derived from an EMBL/GenBank/DDBJ whole genome shotgun (WGS) entry which is preliminary data.</text>
</comment>
<reference evidence="2" key="1">
    <citation type="submission" date="2022-11" db="EMBL/GenBank/DDBJ databases">
        <authorList>
            <person name="Petersen C."/>
        </authorList>
    </citation>
    <scope>NUCLEOTIDE SEQUENCE</scope>
    <source>
        <strain evidence="2">IBT 30761</strain>
    </source>
</reference>
<protein>
    <submittedName>
        <fullName evidence="2">Uncharacterized protein</fullName>
    </submittedName>
</protein>
<reference evidence="2" key="2">
    <citation type="journal article" date="2023" name="IMA Fungus">
        <title>Comparative genomic study of the Penicillium genus elucidates a diverse pangenome and 15 lateral gene transfer events.</title>
        <authorList>
            <person name="Petersen C."/>
            <person name="Sorensen T."/>
            <person name="Nielsen M.R."/>
            <person name="Sondergaard T.E."/>
            <person name="Sorensen J.L."/>
            <person name="Fitzpatrick D.A."/>
            <person name="Frisvad J.C."/>
            <person name="Nielsen K.L."/>
        </authorList>
    </citation>
    <scope>NUCLEOTIDE SEQUENCE</scope>
    <source>
        <strain evidence="2">IBT 30761</strain>
    </source>
</reference>
<keyword evidence="3" id="KW-1185">Reference proteome</keyword>
<dbReference type="Proteomes" id="UP001149074">
    <property type="component" value="Unassembled WGS sequence"/>
</dbReference>
<name>A0A9W9KEC1_9EURO</name>
<sequence length="178" mass="19679">MDGKAEEAEGKRRCPDQNRPNERKKGKSSRLQKRRDGAGAEEYAAESRRDVDAEGSRNVARASLALPSRGSGYLTCCPARTIAITPGFLSVGAGGAAFLRDRVFDQVQCFCPNNGRAVESSEVIREVPTRPWTWYGRWGPRVSARHAGMRARSQESLGFDRSTRRSRYPAFRVPSASS</sequence>
<evidence type="ECO:0000313" key="3">
    <source>
        <dbReference type="Proteomes" id="UP001149074"/>
    </source>
</evidence>
<proteinExistence type="predicted"/>
<organism evidence="2 3">
    <name type="scientific">Penicillium argentinense</name>
    <dbReference type="NCBI Taxonomy" id="1131581"/>
    <lineage>
        <taxon>Eukaryota</taxon>
        <taxon>Fungi</taxon>
        <taxon>Dikarya</taxon>
        <taxon>Ascomycota</taxon>
        <taxon>Pezizomycotina</taxon>
        <taxon>Eurotiomycetes</taxon>
        <taxon>Eurotiomycetidae</taxon>
        <taxon>Eurotiales</taxon>
        <taxon>Aspergillaceae</taxon>
        <taxon>Penicillium</taxon>
    </lineage>
</organism>
<feature type="compositionally biased region" description="Basic and acidic residues" evidence="1">
    <location>
        <begin position="45"/>
        <end position="55"/>
    </location>
</feature>
<dbReference type="RefSeq" id="XP_056476775.1">
    <property type="nucleotide sequence ID" value="XM_056616418.1"/>
</dbReference>
<evidence type="ECO:0000313" key="2">
    <source>
        <dbReference type="EMBL" id="KAJ5103395.1"/>
    </source>
</evidence>
<feature type="region of interest" description="Disordered" evidence="1">
    <location>
        <begin position="1"/>
        <end position="57"/>
    </location>
</feature>
<feature type="compositionally biased region" description="Basic and acidic residues" evidence="1">
    <location>
        <begin position="1"/>
        <end position="23"/>
    </location>
</feature>
<gene>
    <name evidence="2" type="ORF">N7532_003924</name>
</gene>
<feature type="compositionally biased region" description="Basic residues" evidence="1">
    <location>
        <begin position="24"/>
        <end position="33"/>
    </location>
</feature>
<dbReference type="EMBL" id="JAPQKI010000004">
    <property type="protein sequence ID" value="KAJ5103395.1"/>
    <property type="molecule type" value="Genomic_DNA"/>
</dbReference>